<feature type="coiled-coil region" evidence="2">
    <location>
        <begin position="155"/>
        <end position="182"/>
    </location>
</feature>
<evidence type="ECO:0000259" key="3">
    <source>
        <dbReference type="PROSITE" id="PS50891"/>
    </source>
</evidence>
<evidence type="ECO:0000256" key="2">
    <source>
        <dbReference type="SAM" id="Coils"/>
    </source>
</evidence>
<sequence>MTFNSIIAEVSRAGNAFLKTSFISMLDSDNLTGVNVMLNPPKSFPGVVACGGIYKDHSGSHLGSFSMNIGVWNSLMCAACKNQRRRCPPDCIFSPYFPPNDPQRFAFVHRIYGASNVGKKLQQLPHYVRGEAANNLYLEAKCRIQDPVYGCVGIISKLYQQIHDAEIELAKIQTQIAFHKLQNPHFEAEKSNLNLLPPQSNNMEQFQWPSQATKWFN</sequence>
<dbReference type="EMBL" id="JAMSHJ010000003">
    <property type="protein sequence ID" value="KAI5431319.1"/>
    <property type="molecule type" value="Genomic_DNA"/>
</dbReference>
<name>A0A9D5B6Q9_PEA</name>
<dbReference type="Proteomes" id="UP001058974">
    <property type="component" value="Chromosome 3"/>
</dbReference>
<dbReference type="InterPro" id="IPR004883">
    <property type="entry name" value="LOB"/>
</dbReference>
<dbReference type="PANTHER" id="PTHR31301">
    <property type="entry name" value="LOB DOMAIN-CONTAINING PROTEIN 4-RELATED"/>
    <property type="match status" value="1"/>
</dbReference>
<organism evidence="4 5">
    <name type="scientific">Pisum sativum</name>
    <name type="common">Garden pea</name>
    <name type="synonym">Lathyrus oleraceus</name>
    <dbReference type="NCBI Taxonomy" id="3888"/>
    <lineage>
        <taxon>Eukaryota</taxon>
        <taxon>Viridiplantae</taxon>
        <taxon>Streptophyta</taxon>
        <taxon>Embryophyta</taxon>
        <taxon>Tracheophyta</taxon>
        <taxon>Spermatophyta</taxon>
        <taxon>Magnoliopsida</taxon>
        <taxon>eudicotyledons</taxon>
        <taxon>Gunneridae</taxon>
        <taxon>Pentapetalae</taxon>
        <taxon>rosids</taxon>
        <taxon>fabids</taxon>
        <taxon>Fabales</taxon>
        <taxon>Fabaceae</taxon>
        <taxon>Papilionoideae</taxon>
        <taxon>50 kb inversion clade</taxon>
        <taxon>NPAAA clade</taxon>
        <taxon>Hologalegina</taxon>
        <taxon>IRL clade</taxon>
        <taxon>Fabeae</taxon>
        <taxon>Lathyrus</taxon>
    </lineage>
</organism>
<evidence type="ECO:0000313" key="4">
    <source>
        <dbReference type="EMBL" id="KAI5431319.1"/>
    </source>
</evidence>
<evidence type="ECO:0000256" key="1">
    <source>
        <dbReference type="ARBA" id="ARBA00005474"/>
    </source>
</evidence>
<feature type="domain" description="LOB" evidence="3">
    <location>
        <begin position="75"/>
        <end position="176"/>
    </location>
</feature>
<comment type="caution">
    <text evidence="4">The sequence shown here is derived from an EMBL/GenBank/DDBJ whole genome shotgun (WGS) entry which is preliminary data.</text>
</comment>
<proteinExistence type="inferred from homology"/>
<dbReference type="AlphaFoldDB" id="A0A9D5B6Q9"/>
<keyword evidence="5" id="KW-1185">Reference proteome</keyword>
<accession>A0A9D5B6Q9</accession>
<dbReference type="PANTHER" id="PTHR31301:SF120">
    <property type="entry name" value="LOB DOMAIN-CONTAINING PROTEIN 23-RELATED"/>
    <property type="match status" value="1"/>
</dbReference>
<gene>
    <name evidence="4" type="ORF">KIW84_035481</name>
</gene>
<dbReference type="Gramene" id="Psat03G0548100-T1">
    <property type="protein sequence ID" value="KAI5431319.1"/>
    <property type="gene ID" value="KIW84_035481"/>
</dbReference>
<dbReference type="Pfam" id="PF03195">
    <property type="entry name" value="LOB"/>
    <property type="match status" value="1"/>
</dbReference>
<comment type="similarity">
    <text evidence="1">Belongs to the LOB domain-containing protein family.</text>
</comment>
<dbReference type="PROSITE" id="PS50891">
    <property type="entry name" value="LOB"/>
    <property type="match status" value="1"/>
</dbReference>
<reference evidence="4 5" key="1">
    <citation type="journal article" date="2022" name="Nat. Genet.">
        <title>Improved pea reference genome and pan-genome highlight genomic features and evolutionary characteristics.</title>
        <authorList>
            <person name="Yang T."/>
            <person name="Liu R."/>
            <person name="Luo Y."/>
            <person name="Hu S."/>
            <person name="Wang D."/>
            <person name="Wang C."/>
            <person name="Pandey M.K."/>
            <person name="Ge S."/>
            <person name="Xu Q."/>
            <person name="Li N."/>
            <person name="Li G."/>
            <person name="Huang Y."/>
            <person name="Saxena R.K."/>
            <person name="Ji Y."/>
            <person name="Li M."/>
            <person name="Yan X."/>
            <person name="He Y."/>
            <person name="Liu Y."/>
            <person name="Wang X."/>
            <person name="Xiang C."/>
            <person name="Varshney R.K."/>
            <person name="Ding H."/>
            <person name="Gao S."/>
            <person name="Zong X."/>
        </authorList>
    </citation>
    <scope>NUCLEOTIDE SEQUENCE [LARGE SCALE GENOMIC DNA]</scope>
    <source>
        <strain evidence="4 5">cv. Zhongwan 6</strain>
    </source>
</reference>
<protein>
    <recommendedName>
        <fullName evidence="3">LOB domain-containing protein</fullName>
    </recommendedName>
</protein>
<evidence type="ECO:0000313" key="5">
    <source>
        <dbReference type="Proteomes" id="UP001058974"/>
    </source>
</evidence>
<keyword evidence="2" id="KW-0175">Coiled coil</keyword>